<dbReference type="Proteomes" id="UP000475862">
    <property type="component" value="Unassembled WGS sequence"/>
</dbReference>
<accession>A0A6G0TL72</accession>
<name>A0A6G0TL72_APHGL</name>
<proteinExistence type="predicted"/>
<reference evidence="1 2" key="1">
    <citation type="submission" date="2019-08" db="EMBL/GenBank/DDBJ databases">
        <title>The genome of the soybean aphid Biotype 1, its phylome, world population structure and adaptation to the North American continent.</title>
        <authorList>
            <person name="Giordano R."/>
            <person name="Donthu R.K."/>
            <person name="Hernandez A.G."/>
            <person name="Wright C.L."/>
            <person name="Zimin A.V."/>
        </authorList>
    </citation>
    <scope>NUCLEOTIDE SEQUENCE [LARGE SCALE GENOMIC DNA]</scope>
    <source>
        <tissue evidence="1">Whole aphids</tissue>
    </source>
</reference>
<gene>
    <name evidence="1" type="ORF">AGLY_008217</name>
</gene>
<feature type="non-terminal residue" evidence="1">
    <location>
        <position position="221"/>
    </location>
</feature>
<keyword evidence="2" id="KW-1185">Reference proteome</keyword>
<organism evidence="1 2">
    <name type="scientific">Aphis glycines</name>
    <name type="common">Soybean aphid</name>
    <dbReference type="NCBI Taxonomy" id="307491"/>
    <lineage>
        <taxon>Eukaryota</taxon>
        <taxon>Metazoa</taxon>
        <taxon>Ecdysozoa</taxon>
        <taxon>Arthropoda</taxon>
        <taxon>Hexapoda</taxon>
        <taxon>Insecta</taxon>
        <taxon>Pterygota</taxon>
        <taxon>Neoptera</taxon>
        <taxon>Paraneoptera</taxon>
        <taxon>Hemiptera</taxon>
        <taxon>Sternorrhyncha</taxon>
        <taxon>Aphidomorpha</taxon>
        <taxon>Aphidoidea</taxon>
        <taxon>Aphididae</taxon>
        <taxon>Aphidini</taxon>
        <taxon>Aphis</taxon>
        <taxon>Aphis</taxon>
    </lineage>
</organism>
<evidence type="ECO:0000313" key="2">
    <source>
        <dbReference type="Proteomes" id="UP000475862"/>
    </source>
</evidence>
<protein>
    <submittedName>
        <fullName evidence="1">Uncharacterized protein</fullName>
    </submittedName>
</protein>
<dbReference type="EMBL" id="VYZN01000027">
    <property type="protein sequence ID" value="KAE9534925.1"/>
    <property type="molecule type" value="Genomic_DNA"/>
</dbReference>
<comment type="caution">
    <text evidence="1">The sequence shown here is derived from an EMBL/GenBank/DDBJ whole genome shotgun (WGS) entry which is preliminary data.</text>
</comment>
<dbReference type="AlphaFoldDB" id="A0A6G0TL72"/>
<sequence length="221" mass="24988">MPWLGIRFKKNLNNKPSVSLSFPTIIDYSGSVCVDISTVSVANKWHVHLQLIGEVSKLSVWSGSASMAIVNNDSKRSIFSKRSISLSDNTSSIICIDSVRLGDAELSDDLIPSAYNHNLDLKNILRLAIHYQFYAGVYAFEHYLGQCTKMLVLHITLQINLPEYRTRFSLQYQTGCTDFDNFLSLKSTDLQPEICFIAVTTLLLVPDVILKESYMGFRREH</sequence>
<evidence type="ECO:0000313" key="1">
    <source>
        <dbReference type="EMBL" id="KAE9534925.1"/>
    </source>
</evidence>